<dbReference type="PANTHER" id="PTHR33910">
    <property type="entry name" value="PROTEIN TRANSLOCASE SUBUNIT SECE"/>
    <property type="match status" value="1"/>
</dbReference>
<dbReference type="Gene3D" id="1.20.5.1030">
    <property type="entry name" value="Preprotein translocase secy subunit"/>
    <property type="match status" value="1"/>
</dbReference>
<accession>A0A1W1USP6</accession>
<proteinExistence type="inferred from homology"/>
<evidence type="ECO:0000256" key="6">
    <source>
        <dbReference type="ARBA" id="ARBA00022989"/>
    </source>
</evidence>
<organism evidence="10 11">
    <name type="scientific">Pasteurella testudinis DSM 23072</name>
    <dbReference type="NCBI Taxonomy" id="1122938"/>
    <lineage>
        <taxon>Bacteria</taxon>
        <taxon>Pseudomonadati</taxon>
        <taxon>Pseudomonadota</taxon>
        <taxon>Gammaproteobacteria</taxon>
        <taxon>Pasteurellales</taxon>
        <taxon>Pasteurellaceae</taxon>
        <taxon>Pasteurella</taxon>
    </lineage>
</organism>
<dbReference type="GO" id="GO:0008320">
    <property type="term" value="F:protein transmembrane transporter activity"/>
    <property type="evidence" value="ECO:0007669"/>
    <property type="project" value="UniProtKB-UniRule"/>
</dbReference>
<sequence length="136" mass="14677">MSSENTKKQTLIENPEGKGKSANSLLWVLVVALIVLAAVGSAYFGENFNLAVRVVAIVVLMALALGLAALTNEGKKAIGFLKESRGELRKIVWPKRSEATQTTLIVFGVTVVTSLVLWGFDSLIIAVISFITNLRF</sequence>
<keyword evidence="4 9" id="KW-0812">Transmembrane</keyword>
<evidence type="ECO:0000256" key="5">
    <source>
        <dbReference type="ARBA" id="ARBA00022927"/>
    </source>
</evidence>
<dbReference type="AlphaFoldDB" id="A0A1W1USP6"/>
<comment type="subcellular location">
    <subcellularLocation>
        <location evidence="1">Membrane</location>
    </subcellularLocation>
</comment>
<reference evidence="11" key="1">
    <citation type="submission" date="2017-04" db="EMBL/GenBank/DDBJ databases">
        <authorList>
            <person name="Varghese N."/>
            <person name="Submissions S."/>
        </authorList>
    </citation>
    <scope>NUCLEOTIDE SEQUENCE [LARGE SCALE GENOMIC DNA]</scope>
    <source>
        <strain evidence="11">DSM 23072</strain>
    </source>
</reference>
<dbReference type="PRINTS" id="PR01650">
    <property type="entry name" value="SECETRNLCASE"/>
</dbReference>
<evidence type="ECO:0000256" key="8">
    <source>
        <dbReference type="ARBA" id="ARBA00023136"/>
    </source>
</evidence>
<dbReference type="HAMAP" id="MF_00422">
    <property type="entry name" value="SecE"/>
    <property type="match status" value="1"/>
</dbReference>
<keyword evidence="8 9" id="KW-0472">Membrane</keyword>
<evidence type="ECO:0000256" key="1">
    <source>
        <dbReference type="ARBA" id="ARBA00004370"/>
    </source>
</evidence>
<dbReference type="EMBL" id="FWWV01000013">
    <property type="protein sequence ID" value="SMB84168.1"/>
    <property type="molecule type" value="Genomic_DNA"/>
</dbReference>
<comment type="subunit">
    <text evidence="9">Component of the Sec protein translocase complex. Heterotrimer consisting of SecY, SecE and SecG subunits. The heterotrimers can form oligomers, although 1 heterotrimer is thought to be able to translocate proteins. Interacts with the ribosome. Interacts with SecDF, and other proteins may be involved. Interacts with SecA.</text>
</comment>
<evidence type="ECO:0000256" key="2">
    <source>
        <dbReference type="ARBA" id="ARBA00022448"/>
    </source>
</evidence>
<keyword evidence="2 9" id="KW-0813">Transport</keyword>
<keyword evidence="11" id="KW-1185">Reference proteome</keyword>
<evidence type="ECO:0000256" key="9">
    <source>
        <dbReference type="HAMAP-Rule" id="MF_00422"/>
    </source>
</evidence>
<dbReference type="NCBIfam" id="TIGR00964">
    <property type="entry name" value="secE_bact"/>
    <property type="match status" value="1"/>
</dbReference>
<dbReference type="Proteomes" id="UP000192408">
    <property type="component" value="Unassembled WGS sequence"/>
</dbReference>
<dbReference type="NCBIfam" id="NF004376">
    <property type="entry name" value="PRK05740.2-1"/>
    <property type="match status" value="1"/>
</dbReference>
<dbReference type="InterPro" id="IPR005807">
    <property type="entry name" value="SecE_bac"/>
</dbReference>
<keyword evidence="6 9" id="KW-1133">Transmembrane helix</keyword>
<dbReference type="RefSeq" id="WP_084256915.1">
    <property type="nucleotide sequence ID" value="NZ_FWWV01000013.1"/>
</dbReference>
<comment type="similarity">
    <text evidence="9">Belongs to the SecE/SEC61-gamma family.</text>
</comment>
<evidence type="ECO:0000313" key="10">
    <source>
        <dbReference type="EMBL" id="SMB84168.1"/>
    </source>
</evidence>
<dbReference type="GO" id="GO:0043952">
    <property type="term" value="P:protein transport by the Sec complex"/>
    <property type="evidence" value="ECO:0007669"/>
    <property type="project" value="UniProtKB-UniRule"/>
</dbReference>
<keyword evidence="5 9" id="KW-0653">Protein transport</keyword>
<dbReference type="InterPro" id="IPR001901">
    <property type="entry name" value="Translocase_SecE/Sec61-g"/>
</dbReference>
<gene>
    <name evidence="9" type="primary">secE</name>
    <name evidence="10" type="ORF">SAMN05660772_00790</name>
</gene>
<feature type="transmembrane region" description="Helical" evidence="9">
    <location>
        <begin position="25"/>
        <end position="44"/>
    </location>
</feature>
<comment type="caution">
    <text evidence="9">Lacks conserved residue(s) required for the propagation of feature annotation.</text>
</comment>
<evidence type="ECO:0000256" key="4">
    <source>
        <dbReference type="ARBA" id="ARBA00022692"/>
    </source>
</evidence>
<feature type="transmembrane region" description="Helical" evidence="9">
    <location>
        <begin position="50"/>
        <end position="70"/>
    </location>
</feature>
<dbReference type="GO" id="GO:0005886">
    <property type="term" value="C:plasma membrane"/>
    <property type="evidence" value="ECO:0007669"/>
    <property type="project" value="UniProtKB-UniRule"/>
</dbReference>
<feature type="transmembrane region" description="Helical" evidence="9">
    <location>
        <begin position="104"/>
        <end position="131"/>
    </location>
</feature>
<evidence type="ECO:0000256" key="3">
    <source>
        <dbReference type="ARBA" id="ARBA00022475"/>
    </source>
</evidence>
<dbReference type="Pfam" id="PF00584">
    <property type="entry name" value="SecE"/>
    <property type="match status" value="1"/>
</dbReference>
<comment type="function">
    <text evidence="9">Essential subunit of the Sec protein translocation channel SecYEG. Clamps together the 2 halves of SecY. May contact the channel plug during translocation.</text>
</comment>
<keyword evidence="7 9" id="KW-0811">Translocation</keyword>
<dbReference type="InterPro" id="IPR038379">
    <property type="entry name" value="SecE_sf"/>
</dbReference>
<dbReference type="STRING" id="1122938.SAMN05660772_00790"/>
<name>A0A1W1USP6_9PAST</name>
<dbReference type="GO" id="GO:0006605">
    <property type="term" value="P:protein targeting"/>
    <property type="evidence" value="ECO:0007669"/>
    <property type="project" value="UniProtKB-UniRule"/>
</dbReference>
<protein>
    <recommendedName>
        <fullName evidence="9">Protein translocase subunit SecE</fullName>
    </recommendedName>
</protein>
<evidence type="ECO:0000313" key="11">
    <source>
        <dbReference type="Proteomes" id="UP000192408"/>
    </source>
</evidence>
<evidence type="ECO:0000256" key="7">
    <source>
        <dbReference type="ARBA" id="ARBA00023010"/>
    </source>
</evidence>
<dbReference type="PANTHER" id="PTHR33910:SF1">
    <property type="entry name" value="PROTEIN TRANSLOCASE SUBUNIT SECE"/>
    <property type="match status" value="1"/>
</dbReference>
<keyword evidence="3 9" id="KW-1003">Cell membrane</keyword>
<dbReference type="GO" id="GO:0065002">
    <property type="term" value="P:intracellular protein transmembrane transport"/>
    <property type="evidence" value="ECO:0007669"/>
    <property type="project" value="UniProtKB-UniRule"/>
</dbReference>
<dbReference type="GO" id="GO:0009306">
    <property type="term" value="P:protein secretion"/>
    <property type="evidence" value="ECO:0007669"/>
    <property type="project" value="UniProtKB-UniRule"/>
</dbReference>